<organism evidence="7 8">
    <name type="scientific">Alteromonas sediminis</name>
    <dbReference type="NCBI Taxonomy" id="2259342"/>
    <lineage>
        <taxon>Bacteria</taxon>
        <taxon>Pseudomonadati</taxon>
        <taxon>Pseudomonadota</taxon>
        <taxon>Gammaproteobacteria</taxon>
        <taxon>Alteromonadales</taxon>
        <taxon>Alteromonadaceae</taxon>
        <taxon>Alteromonas/Salinimonas group</taxon>
        <taxon>Alteromonas</taxon>
    </lineage>
</organism>
<dbReference type="RefSeq" id="WP_124028025.1">
    <property type="nucleotide sequence ID" value="NZ_JBHRSN010000006.1"/>
</dbReference>
<keyword evidence="4" id="KW-0479">Metal-binding</keyword>
<accession>A0A3N5ZAT2</accession>
<dbReference type="Pfam" id="PF08450">
    <property type="entry name" value="SGL"/>
    <property type="match status" value="1"/>
</dbReference>
<evidence type="ECO:0000256" key="3">
    <source>
        <dbReference type="PIRSR" id="PIRSR605511-1"/>
    </source>
</evidence>
<keyword evidence="2" id="KW-0378">Hydrolase</keyword>
<dbReference type="PANTHER" id="PTHR47572:SF4">
    <property type="entry name" value="LACTONASE DRP35"/>
    <property type="match status" value="1"/>
</dbReference>
<feature type="binding site" evidence="4">
    <location>
        <position position="51"/>
    </location>
    <ligand>
        <name>a divalent metal cation</name>
        <dbReference type="ChEBI" id="CHEBI:60240"/>
    </ligand>
</feature>
<dbReference type="InterPro" id="IPR051262">
    <property type="entry name" value="SMP-30/CGR1_Lactonase"/>
</dbReference>
<dbReference type="Proteomes" id="UP000275281">
    <property type="component" value="Unassembled WGS sequence"/>
</dbReference>
<protein>
    <submittedName>
        <fullName evidence="7">Gluconolactonase</fullName>
    </submittedName>
</protein>
<dbReference type="PRINTS" id="PR01790">
    <property type="entry name" value="SMP30FAMILY"/>
</dbReference>
<evidence type="ECO:0000313" key="8">
    <source>
        <dbReference type="Proteomes" id="UP000275281"/>
    </source>
</evidence>
<dbReference type="InterPro" id="IPR011042">
    <property type="entry name" value="6-blade_b-propeller_TolB-like"/>
</dbReference>
<sequence length="314" mass="34076">MDLSLLFIRTILLAAALNIGSVFADACESNLLPVASHASPHLISKDFKFLEGPTWSQVHQRFFFSEMDFSKPQNSGPSARVFALDLPNTTSIFIHESGSNGLVATAQALYAATHNSQSLSKFSWETKEKTIIADRINGKTFNSPNDLTVHSSGAIFFTDPDWQLGPRPSETGITGVYRVDPKTHAVKLIDKTLNKPNGIVISRYERFLFVGDLDGNISQYALNKVGDVEEKIGVFAQVDVPDGMAVDCAGNLYVTSHTNGEIQIFSEQGVLLQRLPVAPGTTNVAFGGKDLKTLLITSGEGLFVLPVQIPGLLH</sequence>
<comment type="cofactor">
    <cofactor evidence="4">
        <name>Zn(2+)</name>
        <dbReference type="ChEBI" id="CHEBI:29105"/>
    </cofactor>
    <text evidence="4">Binds 1 divalent metal cation per subunit.</text>
</comment>
<dbReference type="GO" id="GO:0016787">
    <property type="term" value="F:hydrolase activity"/>
    <property type="evidence" value="ECO:0007669"/>
    <property type="project" value="UniProtKB-KW"/>
</dbReference>
<dbReference type="SUPFAM" id="SSF63829">
    <property type="entry name" value="Calcium-dependent phosphotriesterase"/>
    <property type="match status" value="1"/>
</dbReference>
<dbReference type="PANTHER" id="PTHR47572">
    <property type="entry name" value="LIPOPROTEIN-RELATED"/>
    <property type="match status" value="1"/>
</dbReference>
<evidence type="ECO:0000256" key="4">
    <source>
        <dbReference type="PIRSR" id="PIRSR605511-2"/>
    </source>
</evidence>
<feature type="domain" description="SMP-30/Gluconolactonase/LRE-like region" evidence="6">
    <location>
        <begin position="51"/>
        <end position="299"/>
    </location>
</feature>
<dbReference type="GO" id="GO:0046872">
    <property type="term" value="F:metal ion binding"/>
    <property type="evidence" value="ECO:0007669"/>
    <property type="project" value="UniProtKB-KW"/>
</dbReference>
<evidence type="ECO:0000256" key="1">
    <source>
        <dbReference type="ARBA" id="ARBA00022737"/>
    </source>
</evidence>
<dbReference type="EMBL" id="RPOK01000003">
    <property type="protein sequence ID" value="RPJ66668.1"/>
    <property type="molecule type" value="Genomic_DNA"/>
</dbReference>
<dbReference type="PROSITE" id="PS51125">
    <property type="entry name" value="NHL"/>
    <property type="match status" value="1"/>
</dbReference>
<dbReference type="InterPro" id="IPR005511">
    <property type="entry name" value="SMP-30"/>
</dbReference>
<dbReference type="Gene3D" id="2.120.10.30">
    <property type="entry name" value="TolB, C-terminal domain"/>
    <property type="match status" value="1"/>
</dbReference>
<gene>
    <name evidence="7" type="ORF">DRW07_11350</name>
</gene>
<name>A0A3N5ZAT2_9ALTE</name>
<feature type="binding site" evidence="4">
    <location>
        <position position="145"/>
    </location>
    <ligand>
        <name>substrate</name>
    </ligand>
</feature>
<dbReference type="OrthoDB" id="241638at2"/>
<proteinExistence type="predicted"/>
<evidence type="ECO:0000256" key="2">
    <source>
        <dbReference type="ARBA" id="ARBA00022801"/>
    </source>
</evidence>
<dbReference type="InterPro" id="IPR001258">
    <property type="entry name" value="NHL_repeat"/>
</dbReference>
<reference evidence="7 8" key="1">
    <citation type="submission" date="2018-11" db="EMBL/GenBank/DDBJ databases">
        <authorList>
            <person name="Ye M.-Q."/>
            <person name="Du Z.-J."/>
        </authorList>
    </citation>
    <scope>NUCLEOTIDE SEQUENCE [LARGE SCALE GENOMIC DNA]</scope>
    <source>
        <strain evidence="7 8">U0105</strain>
    </source>
</reference>
<keyword evidence="8" id="KW-1185">Reference proteome</keyword>
<keyword evidence="4" id="KW-0862">Zinc</keyword>
<evidence type="ECO:0000256" key="5">
    <source>
        <dbReference type="PROSITE-ProRule" id="PRU00504"/>
    </source>
</evidence>
<comment type="caution">
    <text evidence="7">The sequence shown here is derived from an EMBL/GenBank/DDBJ whole genome shotgun (WGS) entry which is preliminary data.</text>
</comment>
<evidence type="ECO:0000313" key="7">
    <source>
        <dbReference type="EMBL" id="RPJ66668.1"/>
    </source>
</evidence>
<dbReference type="AlphaFoldDB" id="A0A3N5ZAT2"/>
<keyword evidence="1" id="KW-0677">Repeat</keyword>
<evidence type="ECO:0000259" key="6">
    <source>
        <dbReference type="Pfam" id="PF08450"/>
    </source>
</evidence>
<feature type="binding site" evidence="4">
    <location>
        <position position="242"/>
    </location>
    <ligand>
        <name>a divalent metal cation</name>
        <dbReference type="ChEBI" id="CHEBI:60240"/>
    </ligand>
</feature>
<feature type="active site" description="Proton donor/acceptor" evidence="3">
    <location>
        <position position="242"/>
    </location>
</feature>
<feature type="repeat" description="NHL" evidence="5">
    <location>
        <begin position="237"/>
        <end position="268"/>
    </location>
</feature>
<feature type="binding site" evidence="4">
    <location>
        <position position="197"/>
    </location>
    <ligand>
        <name>a divalent metal cation</name>
        <dbReference type="ChEBI" id="CHEBI:60240"/>
    </ligand>
</feature>
<dbReference type="InterPro" id="IPR013658">
    <property type="entry name" value="SGL"/>
</dbReference>